<dbReference type="EMBL" id="BPQO01000007">
    <property type="protein sequence ID" value="GJD88587.1"/>
    <property type="molecule type" value="Genomic_DNA"/>
</dbReference>
<dbReference type="AlphaFoldDB" id="A0AAV4ZK67"/>
<name>A0AAV4ZK67_9HYPH</name>
<keyword evidence="1" id="KW-0812">Transmembrane</keyword>
<gene>
    <name evidence="2" type="ORF">BHAOGJBA_2107</name>
</gene>
<keyword evidence="1" id="KW-0472">Membrane</keyword>
<evidence type="ECO:0000313" key="3">
    <source>
        <dbReference type="Proteomes" id="UP001055247"/>
    </source>
</evidence>
<evidence type="ECO:0000256" key="1">
    <source>
        <dbReference type="SAM" id="Phobius"/>
    </source>
</evidence>
<dbReference type="Proteomes" id="UP001055247">
    <property type="component" value="Unassembled WGS sequence"/>
</dbReference>
<organism evidence="2 3">
    <name type="scientific">Methylobacterium hispanicum</name>
    <dbReference type="NCBI Taxonomy" id="270350"/>
    <lineage>
        <taxon>Bacteria</taxon>
        <taxon>Pseudomonadati</taxon>
        <taxon>Pseudomonadota</taxon>
        <taxon>Alphaproteobacteria</taxon>
        <taxon>Hyphomicrobiales</taxon>
        <taxon>Methylobacteriaceae</taxon>
        <taxon>Methylobacterium</taxon>
    </lineage>
</organism>
<dbReference type="RefSeq" id="WP_280949051.1">
    <property type="nucleotide sequence ID" value="NZ_BPQO01000007.1"/>
</dbReference>
<proteinExistence type="predicted"/>
<reference evidence="2" key="2">
    <citation type="submission" date="2021-08" db="EMBL/GenBank/DDBJ databases">
        <authorList>
            <person name="Tani A."/>
            <person name="Ola A."/>
            <person name="Ogura Y."/>
            <person name="Katsura K."/>
            <person name="Hayashi T."/>
        </authorList>
    </citation>
    <scope>NUCLEOTIDE SEQUENCE</scope>
    <source>
        <strain evidence="2">DSM 16372</strain>
    </source>
</reference>
<protein>
    <submittedName>
        <fullName evidence="2">Uncharacterized protein</fullName>
    </submittedName>
</protein>
<evidence type="ECO:0000313" key="2">
    <source>
        <dbReference type="EMBL" id="GJD88587.1"/>
    </source>
</evidence>
<comment type="caution">
    <text evidence="2">The sequence shown here is derived from an EMBL/GenBank/DDBJ whole genome shotgun (WGS) entry which is preliminary data.</text>
</comment>
<keyword evidence="3" id="KW-1185">Reference proteome</keyword>
<reference evidence="2" key="1">
    <citation type="journal article" date="2016" name="Front. Microbiol.">
        <title>Genome Sequence of the Piezophilic, Mesophilic Sulfate-Reducing Bacterium Desulfovibrio indicus J2T.</title>
        <authorList>
            <person name="Cao J."/>
            <person name="Maignien L."/>
            <person name="Shao Z."/>
            <person name="Alain K."/>
            <person name="Jebbar M."/>
        </authorList>
    </citation>
    <scope>NUCLEOTIDE SEQUENCE</scope>
    <source>
        <strain evidence="2">DSM 16372</strain>
    </source>
</reference>
<feature type="transmembrane region" description="Helical" evidence="1">
    <location>
        <begin position="21"/>
        <end position="42"/>
    </location>
</feature>
<accession>A0AAV4ZK67</accession>
<keyword evidence="1" id="KW-1133">Transmembrane helix</keyword>
<sequence>MNRAATREASRLPDLWRHVPLECYVCALAIFLAAGLKLGGLMP</sequence>